<dbReference type="FunFam" id="1.10.1040.10:FF:000017">
    <property type="entry name" value="2-dehydropantoate 2-reductase"/>
    <property type="match status" value="1"/>
</dbReference>
<comment type="similarity">
    <text evidence="1 4">Belongs to the ketopantoate reductase family.</text>
</comment>
<comment type="catalytic activity">
    <reaction evidence="4">
        <text>(R)-pantoate + NADP(+) = 2-dehydropantoate + NADPH + H(+)</text>
        <dbReference type="Rhea" id="RHEA:16233"/>
        <dbReference type="ChEBI" id="CHEBI:11561"/>
        <dbReference type="ChEBI" id="CHEBI:15378"/>
        <dbReference type="ChEBI" id="CHEBI:15980"/>
        <dbReference type="ChEBI" id="CHEBI:57783"/>
        <dbReference type="ChEBI" id="CHEBI:58349"/>
        <dbReference type="EC" id="1.1.1.169"/>
    </reaction>
</comment>
<dbReference type="RefSeq" id="WP_134119487.1">
    <property type="nucleotide sequence ID" value="NZ_SODF01000001.1"/>
</dbReference>
<dbReference type="EMBL" id="SODF01000001">
    <property type="protein sequence ID" value="TDW24298.1"/>
    <property type="molecule type" value="Genomic_DNA"/>
</dbReference>
<protein>
    <recommendedName>
        <fullName evidence="4">2-dehydropantoate 2-reductase</fullName>
        <ecNumber evidence="4">1.1.1.169</ecNumber>
    </recommendedName>
    <alternativeName>
        <fullName evidence="4">Ketopantoate reductase</fullName>
    </alternativeName>
</protein>
<proteinExistence type="inferred from homology"/>
<dbReference type="InterPro" id="IPR036291">
    <property type="entry name" value="NAD(P)-bd_dom_sf"/>
</dbReference>
<dbReference type="SUPFAM" id="SSF48179">
    <property type="entry name" value="6-phosphogluconate dehydrogenase C-terminal domain-like"/>
    <property type="match status" value="1"/>
</dbReference>
<name>A0A4R8A4A0_9ACTN</name>
<organism evidence="7 8">
    <name type="scientific">Kribbella kalugense</name>
    <dbReference type="NCBI Taxonomy" id="2512221"/>
    <lineage>
        <taxon>Bacteria</taxon>
        <taxon>Bacillati</taxon>
        <taxon>Actinomycetota</taxon>
        <taxon>Actinomycetes</taxon>
        <taxon>Propionibacteriales</taxon>
        <taxon>Kribbellaceae</taxon>
        <taxon>Kribbella</taxon>
    </lineage>
</organism>
<dbReference type="Pfam" id="PF02558">
    <property type="entry name" value="ApbA"/>
    <property type="match status" value="1"/>
</dbReference>
<evidence type="ECO:0000256" key="1">
    <source>
        <dbReference type="ARBA" id="ARBA00007870"/>
    </source>
</evidence>
<dbReference type="InterPro" id="IPR051402">
    <property type="entry name" value="KPR-Related"/>
</dbReference>
<evidence type="ECO:0000313" key="7">
    <source>
        <dbReference type="EMBL" id="TDW24298.1"/>
    </source>
</evidence>
<keyword evidence="3 4" id="KW-0560">Oxidoreductase</keyword>
<dbReference type="EC" id="1.1.1.169" evidence="4"/>
<feature type="domain" description="Ketopantoate reductase N-terminal" evidence="5">
    <location>
        <begin position="3"/>
        <end position="152"/>
    </location>
</feature>
<dbReference type="InterPro" id="IPR008927">
    <property type="entry name" value="6-PGluconate_DH-like_C_sf"/>
</dbReference>
<evidence type="ECO:0000256" key="4">
    <source>
        <dbReference type="RuleBase" id="RU362068"/>
    </source>
</evidence>
<dbReference type="GO" id="GO:0005737">
    <property type="term" value="C:cytoplasm"/>
    <property type="evidence" value="ECO:0007669"/>
    <property type="project" value="TreeGrafter"/>
</dbReference>
<dbReference type="NCBIfam" id="TIGR00745">
    <property type="entry name" value="apbA_panE"/>
    <property type="match status" value="1"/>
</dbReference>
<keyword evidence="4" id="KW-0566">Pantothenate biosynthesis</keyword>
<dbReference type="GO" id="GO:0008677">
    <property type="term" value="F:2-dehydropantoate 2-reductase activity"/>
    <property type="evidence" value="ECO:0007669"/>
    <property type="project" value="UniProtKB-EC"/>
</dbReference>
<gene>
    <name evidence="7" type="ORF">EV650_3174</name>
</gene>
<dbReference type="InterPro" id="IPR003710">
    <property type="entry name" value="ApbA"/>
</dbReference>
<dbReference type="Gene3D" id="3.40.50.720">
    <property type="entry name" value="NAD(P)-binding Rossmann-like Domain"/>
    <property type="match status" value="1"/>
</dbReference>
<dbReference type="UniPathway" id="UPA00028">
    <property type="reaction ID" value="UER00004"/>
</dbReference>
<dbReference type="InterPro" id="IPR013328">
    <property type="entry name" value="6PGD_dom2"/>
</dbReference>
<dbReference type="SUPFAM" id="SSF51735">
    <property type="entry name" value="NAD(P)-binding Rossmann-fold domains"/>
    <property type="match status" value="1"/>
</dbReference>
<reference evidence="7 8" key="1">
    <citation type="submission" date="2019-03" db="EMBL/GenBank/DDBJ databases">
        <title>Genomic Encyclopedia of Type Strains, Phase III (KMG-III): the genomes of soil and plant-associated and newly described type strains.</title>
        <authorList>
            <person name="Whitman W."/>
        </authorList>
    </citation>
    <scope>NUCLEOTIDE SEQUENCE [LARGE SCALE GENOMIC DNA]</scope>
    <source>
        <strain evidence="7 8">VKM Ac-2570</strain>
    </source>
</reference>
<dbReference type="PANTHER" id="PTHR21708:SF26">
    <property type="entry name" value="2-DEHYDROPANTOATE 2-REDUCTASE"/>
    <property type="match status" value="1"/>
</dbReference>
<accession>A0A4R8A4A0</accession>
<dbReference type="OrthoDB" id="5175573at2"/>
<evidence type="ECO:0000256" key="2">
    <source>
        <dbReference type="ARBA" id="ARBA00022857"/>
    </source>
</evidence>
<evidence type="ECO:0000313" key="8">
    <source>
        <dbReference type="Proteomes" id="UP000295447"/>
    </source>
</evidence>
<dbReference type="InterPro" id="IPR013332">
    <property type="entry name" value="KPR_N"/>
</dbReference>
<dbReference type="Gene3D" id="1.10.1040.10">
    <property type="entry name" value="N-(1-d-carboxylethyl)-l-norvaline Dehydrogenase, domain 2"/>
    <property type="match status" value="1"/>
</dbReference>
<dbReference type="Proteomes" id="UP000295447">
    <property type="component" value="Unassembled WGS sequence"/>
</dbReference>
<comment type="function">
    <text evidence="4">Catalyzes the NADPH-dependent reduction of ketopantoate into pantoic acid.</text>
</comment>
<evidence type="ECO:0000259" key="5">
    <source>
        <dbReference type="Pfam" id="PF02558"/>
    </source>
</evidence>
<keyword evidence="2 4" id="KW-0521">NADP</keyword>
<dbReference type="InterPro" id="IPR013752">
    <property type="entry name" value="KPA_reductase"/>
</dbReference>
<comment type="caution">
    <text evidence="7">The sequence shown here is derived from an EMBL/GenBank/DDBJ whole genome shotgun (WGS) entry which is preliminary data.</text>
</comment>
<dbReference type="Pfam" id="PF08546">
    <property type="entry name" value="ApbA_C"/>
    <property type="match status" value="1"/>
</dbReference>
<dbReference type="GO" id="GO:0015940">
    <property type="term" value="P:pantothenate biosynthetic process"/>
    <property type="evidence" value="ECO:0007669"/>
    <property type="project" value="UniProtKB-UniPathway"/>
</dbReference>
<dbReference type="AlphaFoldDB" id="A0A4R8A4A0"/>
<evidence type="ECO:0000256" key="3">
    <source>
        <dbReference type="ARBA" id="ARBA00023002"/>
    </source>
</evidence>
<comment type="pathway">
    <text evidence="4">Cofactor biosynthesis; (R)-pantothenate biosynthesis; (R)-pantoate from 3-methyl-2-oxobutanoate: step 2/2.</text>
</comment>
<sequence length="308" mass="32165">MKIAIVGSGAMGGTLATALQLSGNDVYVLDASSELISHIRKHGIEVATPRAGTVIGTPGATTEAAEIGIADLVVVLVKSTHTGEVAKTLQPLIDEQTSIMSLQNGWGNVEVLATAMPRDQLIQGVTYNSCHVRGLGKVDQSGVGATYIGDYAGGTTRSTEVAAVLTEAGWDCTATADAATEVWKKLILNSVSLPLSALTRFPAVEVVTYPPIAELAEDIARESCAIARAAGYDIDDDERIAAIRATNTRAGRGKPSMLQDVERRRSTEIDVINGAIVKTAASYGISAPLNAALARLVSGLEHSWELDG</sequence>
<evidence type="ECO:0000259" key="6">
    <source>
        <dbReference type="Pfam" id="PF08546"/>
    </source>
</evidence>
<keyword evidence="8" id="KW-1185">Reference proteome</keyword>
<dbReference type="PANTHER" id="PTHR21708">
    <property type="entry name" value="PROBABLE 2-DEHYDROPANTOATE 2-REDUCTASE"/>
    <property type="match status" value="1"/>
</dbReference>
<feature type="domain" description="Ketopantoate reductase C-terminal" evidence="6">
    <location>
        <begin position="180"/>
        <end position="301"/>
    </location>
</feature>